<evidence type="ECO:0000313" key="2">
    <source>
        <dbReference type="EMBL" id="BCS94793.1"/>
    </source>
</evidence>
<protein>
    <submittedName>
        <fullName evidence="2">Uncharacterized protein</fullName>
    </submittedName>
</protein>
<reference evidence="2 3" key="1">
    <citation type="submission" date="2021-02" db="EMBL/GenBank/DDBJ databases">
        <title>Complete genome of Desulfoluna sp. strain ASN36.</title>
        <authorList>
            <person name="Takahashi A."/>
            <person name="Kojima H."/>
            <person name="Fukui M."/>
        </authorList>
    </citation>
    <scope>NUCLEOTIDE SEQUENCE [LARGE SCALE GENOMIC DNA]</scope>
    <source>
        <strain evidence="2 3">ASN36</strain>
    </source>
</reference>
<proteinExistence type="predicted"/>
<name>A0ABN6EWQ4_9BACT</name>
<accession>A0ABN6EWQ4</accession>
<feature type="compositionally biased region" description="Basic and acidic residues" evidence="1">
    <location>
        <begin position="12"/>
        <end position="24"/>
    </location>
</feature>
<dbReference type="EMBL" id="AP024488">
    <property type="protein sequence ID" value="BCS94793.1"/>
    <property type="molecule type" value="Genomic_DNA"/>
</dbReference>
<organism evidence="2 3">
    <name type="scientific">Desulfoluna limicola</name>
    <dbReference type="NCBI Taxonomy" id="2810562"/>
    <lineage>
        <taxon>Bacteria</taxon>
        <taxon>Pseudomonadati</taxon>
        <taxon>Thermodesulfobacteriota</taxon>
        <taxon>Desulfobacteria</taxon>
        <taxon>Desulfobacterales</taxon>
        <taxon>Desulfolunaceae</taxon>
        <taxon>Desulfoluna</taxon>
    </lineage>
</organism>
<evidence type="ECO:0000313" key="3">
    <source>
        <dbReference type="Proteomes" id="UP001320148"/>
    </source>
</evidence>
<gene>
    <name evidence="2" type="ORF">DSLASN_04250</name>
</gene>
<sequence length="49" mass="5796">MEEDNDAGNYTGEKEPIEGWERSHTQRRQQIQVKTWFRMSATHTALMNS</sequence>
<keyword evidence="3" id="KW-1185">Reference proteome</keyword>
<feature type="region of interest" description="Disordered" evidence="1">
    <location>
        <begin position="1"/>
        <end position="28"/>
    </location>
</feature>
<evidence type="ECO:0000256" key="1">
    <source>
        <dbReference type="SAM" id="MobiDB-lite"/>
    </source>
</evidence>
<dbReference type="Proteomes" id="UP001320148">
    <property type="component" value="Chromosome"/>
</dbReference>